<comment type="subcellular location">
    <subcellularLocation>
        <location evidence="1">Membrane</location>
        <topology evidence="1">Multi-pass membrane protein</topology>
    </subcellularLocation>
</comment>
<feature type="transmembrane region" description="Helical" evidence="6">
    <location>
        <begin position="27"/>
        <end position="54"/>
    </location>
</feature>
<dbReference type="SUPFAM" id="SSF81321">
    <property type="entry name" value="Family A G protein-coupled receptor-like"/>
    <property type="match status" value="1"/>
</dbReference>
<reference evidence="9" key="1">
    <citation type="journal article" date="2020" name="Stud. Mycol.">
        <title>101 Dothideomycetes genomes: A test case for predicting lifestyles and emergence of pathogens.</title>
        <authorList>
            <person name="Haridas S."/>
            <person name="Albert R."/>
            <person name="Binder M."/>
            <person name="Bloem J."/>
            <person name="LaButti K."/>
            <person name="Salamov A."/>
            <person name="Andreopoulos B."/>
            <person name="Baker S."/>
            <person name="Barry K."/>
            <person name="Bills G."/>
            <person name="Bluhm B."/>
            <person name="Cannon C."/>
            <person name="Castanera R."/>
            <person name="Culley D."/>
            <person name="Daum C."/>
            <person name="Ezra D."/>
            <person name="Gonzalez J."/>
            <person name="Henrissat B."/>
            <person name="Kuo A."/>
            <person name="Liang C."/>
            <person name="Lipzen A."/>
            <person name="Lutzoni F."/>
            <person name="Magnuson J."/>
            <person name="Mondo S."/>
            <person name="Nolan M."/>
            <person name="Ohm R."/>
            <person name="Pangilinan J."/>
            <person name="Park H.-J."/>
            <person name="Ramirez L."/>
            <person name="Alfaro M."/>
            <person name="Sun H."/>
            <person name="Tritt A."/>
            <person name="Yoshinaga Y."/>
            <person name="Zwiers L.-H."/>
            <person name="Turgeon B."/>
            <person name="Goodwin S."/>
            <person name="Spatafora J."/>
            <person name="Crous P."/>
            <person name="Grigoriev I."/>
        </authorList>
    </citation>
    <scope>NUCLEOTIDE SEQUENCE [LARGE SCALE GENOMIC DNA]</scope>
    <source>
        <strain evidence="9">CBS 304.66</strain>
    </source>
</reference>
<dbReference type="EMBL" id="ML986616">
    <property type="protein sequence ID" value="KAF2264324.1"/>
    <property type="molecule type" value="Genomic_DNA"/>
</dbReference>
<dbReference type="InterPro" id="IPR022596">
    <property type="entry name" value="GPR1/2/3_C"/>
</dbReference>
<dbReference type="Gene3D" id="1.20.1070.10">
    <property type="entry name" value="Rhodopsin 7-helix transmembrane proteins"/>
    <property type="match status" value="1"/>
</dbReference>
<feature type="transmembrane region" description="Helical" evidence="6">
    <location>
        <begin position="108"/>
        <end position="130"/>
    </location>
</feature>
<protein>
    <submittedName>
        <fullName evidence="8">Integral membrane protein-like protein</fullName>
    </submittedName>
</protein>
<keyword evidence="2 6" id="KW-0812">Transmembrane</keyword>
<feature type="transmembrane region" description="Helical" evidence="6">
    <location>
        <begin position="66"/>
        <end position="88"/>
    </location>
</feature>
<dbReference type="OrthoDB" id="100006at2759"/>
<dbReference type="PANTHER" id="PTHR23112:SF37">
    <property type="entry name" value="G PROTEIN-COUPLED RECEPTOR GPR1"/>
    <property type="match status" value="1"/>
</dbReference>
<name>A0A9P4K7P2_9PLEO</name>
<keyword evidence="4 6" id="KW-0472">Membrane</keyword>
<accession>A0A9P4K7P2</accession>
<sequence>MVARILLEPLDRESKSLPRIPPPIHPWLQAVVALGFLSFVASCGLFFILIYRLINWQIKSKKTNQFVILIFNLLWADIQQSLAFLLNVEWLRLDRLDVDNPICFAQGWFVSTGDLASGVWCFTIGLHTFASVILNYRLKPRYFFLTIAALWFFVYFVTSIGIFQYGTDLYVRAGAWCWVHHDLAELRLWTHYFWIFLFEFGNVIIYAVIYTMLIQRIRSGYYRPSQAERVKAISNLMVAYPVVYVICTLPLASARMASMNGHPPSLARLCLSGAMITSNGWLDVLLYTLTRRIMIFSDEPPPDDNGIETFAAFWAKSEKRFGAATTCEAGQPTPGHPRRKSKSARVRTGKGLVTLPSKNDSESDLCELGDKEIKMVTTTHVVSEPAQLADLEEMEAEARKNRPRTPVGRWSEESERMMGLKEMQLQHIPD</sequence>
<comment type="caution">
    <text evidence="8">The sequence shown here is derived from an EMBL/GenBank/DDBJ whole genome shotgun (WGS) entry which is preliminary data.</text>
</comment>
<feature type="transmembrane region" description="Helical" evidence="6">
    <location>
        <begin position="233"/>
        <end position="254"/>
    </location>
</feature>
<evidence type="ECO:0000259" key="7">
    <source>
        <dbReference type="Pfam" id="PF11970"/>
    </source>
</evidence>
<dbReference type="GO" id="GO:0004930">
    <property type="term" value="F:G protein-coupled receptor activity"/>
    <property type="evidence" value="ECO:0007669"/>
    <property type="project" value="TreeGrafter"/>
</dbReference>
<keyword evidence="3 6" id="KW-1133">Transmembrane helix</keyword>
<evidence type="ECO:0000256" key="3">
    <source>
        <dbReference type="ARBA" id="ARBA00022989"/>
    </source>
</evidence>
<organism evidence="8 9">
    <name type="scientific">Lojkania enalia</name>
    <dbReference type="NCBI Taxonomy" id="147567"/>
    <lineage>
        <taxon>Eukaryota</taxon>
        <taxon>Fungi</taxon>
        <taxon>Dikarya</taxon>
        <taxon>Ascomycota</taxon>
        <taxon>Pezizomycotina</taxon>
        <taxon>Dothideomycetes</taxon>
        <taxon>Pleosporomycetidae</taxon>
        <taxon>Pleosporales</taxon>
        <taxon>Pleosporales incertae sedis</taxon>
        <taxon>Lojkania</taxon>
    </lineage>
</organism>
<evidence type="ECO:0000256" key="5">
    <source>
        <dbReference type="SAM" id="MobiDB-lite"/>
    </source>
</evidence>
<dbReference type="Pfam" id="PF11970">
    <property type="entry name" value="GPR_Gpa2_C"/>
    <property type="match status" value="1"/>
</dbReference>
<proteinExistence type="predicted"/>
<feature type="compositionally biased region" description="Basic residues" evidence="5">
    <location>
        <begin position="336"/>
        <end position="346"/>
    </location>
</feature>
<dbReference type="PANTHER" id="PTHR23112">
    <property type="entry name" value="G PROTEIN-COUPLED RECEPTOR 157-RELATED"/>
    <property type="match status" value="1"/>
</dbReference>
<evidence type="ECO:0000256" key="4">
    <source>
        <dbReference type="ARBA" id="ARBA00023136"/>
    </source>
</evidence>
<evidence type="ECO:0000313" key="8">
    <source>
        <dbReference type="EMBL" id="KAF2264324.1"/>
    </source>
</evidence>
<evidence type="ECO:0000313" key="9">
    <source>
        <dbReference type="Proteomes" id="UP000800093"/>
    </source>
</evidence>
<feature type="domain" description="G protein-coupled receptor GPR1/2/3 C-terminal" evidence="7">
    <location>
        <begin position="234"/>
        <end position="292"/>
    </location>
</feature>
<dbReference type="Proteomes" id="UP000800093">
    <property type="component" value="Unassembled WGS sequence"/>
</dbReference>
<dbReference type="GO" id="GO:0005886">
    <property type="term" value="C:plasma membrane"/>
    <property type="evidence" value="ECO:0007669"/>
    <property type="project" value="TreeGrafter"/>
</dbReference>
<dbReference type="GO" id="GO:0007189">
    <property type="term" value="P:adenylate cyclase-activating G protein-coupled receptor signaling pathway"/>
    <property type="evidence" value="ECO:0007669"/>
    <property type="project" value="TreeGrafter"/>
</dbReference>
<dbReference type="AlphaFoldDB" id="A0A9P4K7P2"/>
<gene>
    <name evidence="8" type="ORF">CC78DRAFT_232077</name>
</gene>
<evidence type="ECO:0000256" key="6">
    <source>
        <dbReference type="SAM" id="Phobius"/>
    </source>
</evidence>
<feature type="transmembrane region" description="Helical" evidence="6">
    <location>
        <begin position="142"/>
        <end position="163"/>
    </location>
</feature>
<keyword evidence="9" id="KW-1185">Reference proteome</keyword>
<evidence type="ECO:0000256" key="2">
    <source>
        <dbReference type="ARBA" id="ARBA00022692"/>
    </source>
</evidence>
<evidence type="ECO:0000256" key="1">
    <source>
        <dbReference type="ARBA" id="ARBA00004141"/>
    </source>
</evidence>
<feature type="region of interest" description="Disordered" evidence="5">
    <location>
        <begin position="326"/>
        <end position="346"/>
    </location>
</feature>
<feature type="transmembrane region" description="Helical" evidence="6">
    <location>
        <begin position="192"/>
        <end position="213"/>
    </location>
</feature>